<dbReference type="AlphaFoldDB" id="A0AAW1TIS5"/>
<gene>
    <name evidence="3" type="ORF">WJX84_005433</name>
</gene>
<sequence>MEQHRILVEELGMLLWPWSIAFPGLKATLRPSFNRSGKSVQQQKQLRSGKFKSGWGEQDRHLRDRDSRLLALQRQHLEDDRQGYEALMQQLQQGLSALGSRLALLERTAGRDAAHASQALLYDDPRAERLLSGSSIASSQQVVNEVMRSDVVITPPGSHPSSRPSSRQESEGRHQASGDQLREPVLDAACAGYSRPSQPSSRMRPMDPERIPLNSMPDSATGVIAVDIRHAPPGHPPAASHQEATFPPRPGMDTLPEEDIQADERCRALLPSSNVAASPSKQQRFIKRLSKPGNSCKGCVIS</sequence>
<feature type="region of interest" description="Disordered" evidence="2">
    <location>
        <begin position="152"/>
        <end position="182"/>
    </location>
</feature>
<evidence type="ECO:0000256" key="2">
    <source>
        <dbReference type="SAM" id="MobiDB-lite"/>
    </source>
</evidence>
<accession>A0AAW1TIS5</accession>
<dbReference type="Proteomes" id="UP001485043">
    <property type="component" value="Unassembled WGS sequence"/>
</dbReference>
<evidence type="ECO:0000256" key="1">
    <source>
        <dbReference type="SAM" id="Coils"/>
    </source>
</evidence>
<feature type="compositionally biased region" description="Polar residues" evidence="2">
    <location>
        <begin position="34"/>
        <end position="46"/>
    </location>
</feature>
<keyword evidence="1" id="KW-0175">Coiled coil</keyword>
<name>A0AAW1TIS5_9CHLO</name>
<evidence type="ECO:0000313" key="4">
    <source>
        <dbReference type="Proteomes" id="UP001485043"/>
    </source>
</evidence>
<feature type="compositionally biased region" description="Low complexity" evidence="2">
    <location>
        <begin position="155"/>
        <end position="165"/>
    </location>
</feature>
<evidence type="ECO:0000313" key="3">
    <source>
        <dbReference type="EMBL" id="KAK9868590.1"/>
    </source>
</evidence>
<feature type="coiled-coil region" evidence="1">
    <location>
        <begin position="74"/>
        <end position="108"/>
    </location>
</feature>
<organism evidence="3 4">
    <name type="scientific">Apatococcus fuscideae</name>
    <dbReference type="NCBI Taxonomy" id="2026836"/>
    <lineage>
        <taxon>Eukaryota</taxon>
        <taxon>Viridiplantae</taxon>
        <taxon>Chlorophyta</taxon>
        <taxon>core chlorophytes</taxon>
        <taxon>Trebouxiophyceae</taxon>
        <taxon>Chlorellales</taxon>
        <taxon>Chlorellaceae</taxon>
        <taxon>Apatococcus</taxon>
    </lineage>
</organism>
<feature type="region of interest" description="Disordered" evidence="2">
    <location>
        <begin position="234"/>
        <end position="256"/>
    </location>
</feature>
<dbReference type="EMBL" id="JALJOV010000021">
    <property type="protein sequence ID" value="KAK9868590.1"/>
    <property type="molecule type" value="Genomic_DNA"/>
</dbReference>
<reference evidence="3 4" key="1">
    <citation type="journal article" date="2024" name="Nat. Commun.">
        <title>Phylogenomics reveals the evolutionary origins of lichenization in chlorophyte algae.</title>
        <authorList>
            <person name="Puginier C."/>
            <person name="Libourel C."/>
            <person name="Otte J."/>
            <person name="Skaloud P."/>
            <person name="Haon M."/>
            <person name="Grisel S."/>
            <person name="Petersen M."/>
            <person name="Berrin J.G."/>
            <person name="Delaux P.M."/>
            <person name="Dal Grande F."/>
            <person name="Keller J."/>
        </authorList>
    </citation>
    <scope>NUCLEOTIDE SEQUENCE [LARGE SCALE GENOMIC DNA]</scope>
    <source>
        <strain evidence="3 4">SAG 2523</strain>
    </source>
</reference>
<keyword evidence="4" id="KW-1185">Reference proteome</keyword>
<proteinExistence type="predicted"/>
<feature type="compositionally biased region" description="Basic and acidic residues" evidence="2">
    <location>
        <begin position="166"/>
        <end position="182"/>
    </location>
</feature>
<protein>
    <submittedName>
        <fullName evidence="3">Uncharacterized protein</fullName>
    </submittedName>
</protein>
<comment type="caution">
    <text evidence="3">The sequence shown here is derived from an EMBL/GenBank/DDBJ whole genome shotgun (WGS) entry which is preliminary data.</text>
</comment>
<feature type="region of interest" description="Disordered" evidence="2">
    <location>
        <begin position="34"/>
        <end position="59"/>
    </location>
</feature>